<dbReference type="PANTHER" id="PTHR43827:SF3">
    <property type="entry name" value="NADP-DEPENDENT OXIDOREDUCTASE DOMAIN-CONTAINING PROTEIN"/>
    <property type="match status" value="1"/>
</dbReference>
<name>A0AAJ5VW35_9HYPH</name>
<reference evidence="8" key="1">
    <citation type="submission" date="2023-03" db="EMBL/GenBank/DDBJ databases">
        <title>Andean soil-derived lignocellulolytic bacterial consortium as a source of novel taxa and putative plastic-active enzymes.</title>
        <authorList>
            <person name="Diaz-Garcia L."/>
            <person name="Chuvochina M."/>
            <person name="Feuerriegel G."/>
            <person name="Bunk B."/>
            <person name="Sproer C."/>
            <person name="Streit W.R."/>
            <person name="Rodriguez L.M."/>
            <person name="Overmann J."/>
            <person name="Jimenez D.J."/>
        </authorList>
    </citation>
    <scope>NUCLEOTIDE SEQUENCE</scope>
    <source>
        <strain evidence="8">MAG 4196</strain>
    </source>
</reference>
<protein>
    <submittedName>
        <fullName evidence="8">Aldo/keto reductase</fullName>
    </submittedName>
</protein>
<dbReference type="PROSITE" id="PS00062">
    <property type="entry name" value="ALDOKETO_REDUCTASE_2"/>
    <property type="match status" value="1"/>
</dbReference>
<dbReference type="InterPro" id="IPR020471">
    <property type="entry name" value="AKR"/>
</dbReference>
<dbReference type="PRINTS" id="PR00069">
    <property type="entry name" value="ALDKETRDTASE"/>
</dbReference>
<keyword evidence="3" id="KW-0560">Oxidoreductase</keyword>
<dbReference type="Pfam" id="PF00248">
    <property type="entry name" value="Aldo_ket_red"/>
    <property type="match status" value="1"/>
</dbReference>
<dbReference type="AlphaFoldDB" id="A0AAJ5VW35"/>
<evidence type="ECO:0000313" key="8">
    <source>
        <dbReference type="EMBL" id="WEK05981.1"/>
    </source>
</evidence>
<dbReference type="InterPro" id="IPR023210">
    <property type="entry name" value="NADP_OxRdtase_dom"/>
</dbReference>
<evidence type="ECO:0000259" key="7">
    <source>
        <dbReference type="Pfam" id="PF00248"/>
    </source>
</evidence>
<dbReference type="InterPro" id="IPR018170">
    <property type="entry name" value="Aldo/ket_reductase_CS"/>
</dbReference>
<evidence type="ECO:0000256" key="5">
    <source>
        <dbReference type="PIRSR" id="PIRSR000097-2"/>
    </source>
</evidence>
<feature type="domain" description="NADP-dependent oxidoreductase" evidence="7">
    <location>
        <begin position="23"/>
        <end position="254"/>
    </location>
</feature>
<gene>
    <name evidence="8" type="ORF">P0Y65_06920</name>
</gene>
<evidence type="ECO:0000256" key="6">
    <source>
        <dbReference type="PIRSR" id="PIRSR000097-3"/>
    </source>
</evidence>
<proteinExistence type="inferred from homology"/>
<organism evidence="8 9">
    <name type="scientific">Candidatus Devosia phytovorans</name>
    <dbReference type="NCBI Taxonomy" id="3121372"/>
    <lineage>
        <taxon>Bacteria</taxon>
        <taxon>Pseudomonadati</taxon>
        <taxon>Pseudomonadota</taxon>
        <taxon>Alphaproteobacteria</taxon>
        <taxon>Hyphomicrobiales</taxon>
        <taxon>Devosiaceae</taxon>
        <taxon>Devosia</taxon>
    </lineage>
</organism>
<dbReference type="PIRSF" id="PIRSF000097">
    <property type="entry name" value="AKR"/>
    <property type="match status" value="1"/>
</dbReference>
<comment type="similarity">
    <text evidence="1">Belongs to the aldo/keto reductase family.</text>
</comment>
<feature type="active site" description="Proton donor" evidence="4">
    <location>
        <position position="43"/>
    </location>
</feature>
<keyword evidence="2" id="KW-0521">NADP</keyword>
<evidence type="ECO:0000256" key="3">
    <source>
        <dbReference type="ARBA" id="ARBA00023002"/>
    </source>
</evidence>
<dbReference type="SUPFAM" id="SSF51430">
    <property type="entry name" value="NAD(P)-linked oxidoreductase"/>
    <property type="match status" value="1"/>
</dbReference>
<dbReference type="GO" id="GO:0051596">
    <property type="term" value="P:methylglyoxal catabolic process"/>
    <property type="evidence" value="ECO:0007669"/>
    <property type="project" value="TreeGrafter"/>
</dbReference>
<dbReference type="Gene3D" id="3.20.20.100">
    <property type="entry name" value="NADP-dependent oxidoreductase domain"/>
    <property type="match status" value="1"/>
</dbReference>
<evidence type="ECO:0000256" key="1">
    <source>
        <dbReference type="ARBA" id="ARBA00007905"/>
    </source>
</evidence>
<accession>A0AAJ5VW35</accession>
<dbReference type="InterPro" id="IPR036812">
    <property type="entry name" value="NAD(P)_OxRdtase_dom_sf"/>
</dbReference>
<evidence type="ECO:0000313" key="9">
    <source>
        <dbReference type="Proteomes" id="UP001217476"/>
    </source>
</evidence>
<sequence length="270" mass="29311">MKNQYDIPVMGFGTYGRTGNAGVEAMSVALEVGYRHLDTAQDYGTESEVGQAVRRSGLPRSDVFVTTKIQTGNLDAGALVPSLHRSLDTLQLDQLDLTLIHWPSPNNAVPLPVYIEQLAEAHALGLTQLIGVSNFTIAMLREAQALLGELPIANNQVELNPLLQNKKLASFCKSQGISVTCYLPIARGILGEVPEIAEIAARHQATPEQVALAFELAKGYIAIPTSGKAERIRSNFEATGLTLTEPEMRVIEGVDRGQRVIDPDWGPDWD</sequence>
<dbReference type="GO" id="GO:1990002">
    <property type="term" value="F:methylglyoxal reductase (NADPH) (acetol producing) activity"/>
    <property type="evidence" value="ECO:0007669"/>
    <property type="project" value="TreeGrafter"/>
</dbReference>
<dbReference type="EMBL" id="CP119312">
    <property type="protein sequence ID" value="WEK05981.1"/>
    <property type="molecule type" value="Genomic_DNA"/>
</dbReference>
<evidence type="ECO:0000256" key="2">
    <source>
        <dbReference type="ARBA" id="ARBA00022857"/>
    </source>
</evidence>
<dbReference type="Proteomes" id="UP001217476">
    <property type="component" value="Chromosome"/>
</dbReference>
<feature type="site" description="Lowers pKa of active site Tyr" evidence="6">
    <location>
        <position position="68"/>
    </location>
</feature>
<dbReference type="PROSITE" id="PS00798">
    <property type="entry name" value="ALDOKETO_REDUCTASE_1"/>
    <property type="match status" value="1"/>
</dbReference>
<evidence type="ECO:0000256" key="4">
    <source>
        <dbReference type="PIRSR" id="PIRSR000097-1"/>
    </source>
</evidence>
<feature type="binding site" evidence="5">
    <location>
        <position position="101"/>
    </location>
    <ligand>
        <name>substrate</name>
    </ligand>
</feature>
<dbReference type="PANTHER" id="PTHR43827">
    <property type="entry name" value="2,5-DIKETO-D-GLUCONIC ACID REDUCTASE"/>
    <property type="match status" value="1"/>
</dbReference>